<dbReference type="Pfam" id="PF07593">
    <property type="entry name" value="UnbV_ASPIC"/>
    <property type="match status" value="2"/>
</dbReference>
<feature type="domain" description="ASPIC/UnbV" evidence="3">
    <location>
        <begin position="1118"/>
        <end position="1179"/>
    </location>
</feature>
<dbReference type="Pfam" id="PF13517">
    <property type="entry name" value="FG-GAP_3"/>
    <property type="match status" value="4"/>
</dbReference>
<keyword evidence="5" id="KW-1185">Reference proteome</keyword>
<reference evidence="4 5" key="1">
    <citation type="journal article" date="2011" name="J. Bacteriol.">
        <title>Genome sequence of the verrucomicrobium Opitutus terrae PB90-1, an abundant inhabitant of rice paddy soil ecosystems.</title>
        <authorList>
            <person name="van Passel M.W."/>
            <person name="Kant R."/>
            <person name="Palva A."/>
            <person name="Copeland A."/>
            <person name="Lucas S."/>
            <person name="Lapidus A."/>
            <person name="Glavina del Rio T."/>
            <person name="Pitluck S."/>
            <person name="Goltsman E."/>
            <person name="Clum A."/>
            <person name="Sun H."/>
            <person name="Schmutz J."/>
            <person name="Larimer F.W."/>
            <person name="Land M.L."/>
            <person name="Hauser L."/>
            <person name="Kyrpides N."/>
            <person name="Mikhailova N."/>
            <person name="Richardson P.P."/>
            <person name="Janssen P.H."/>
            <person name="de Vos W.M."/>
            <person name="Smidt H."/>
        </authorList>
    </citation>
    <scope>NUCLEOTIDE SEQUENCE [LARGE SCALE GENOMIC DNA]</scope>
    <source>
        <strain evidence="5">DSM 11246 / JCM 15787 / PB90-1</strain>
    </source>
</reference>
<evidence type="ECO:0000313" key="5">
    <source>
        <dbReference type="Proteomes" id="UP000007013"/>
    </source>
</evidence>
<dbReference type="eggNOG" id="COG4888">
    <property type="taxonomic scope" value="Bacteria"/>
</dbReference>
<dbReference type="InterPro" id="IPR011519">
    <property type="entry name" value="UnbV_ASPIC"/>
</dbReference>
<accession>B1ZT59</accession>
<dbReference type="KEGG" id="ote:Oter_3233"/>
<dbReference type="AlphaFoldDB" id="B1ZT59"/>
<dbReference type="Gene3D" id="2.130.10.130">
    <property type="entry name" value="Integrin alpha, N-terminal"/>
    <property type="match status" value="4"/>
</dbReference>
<evidence type="ECO:0000313" key="4">
    <source>
        <dbReference type="EMBL" id="ACB76513.1"/>
    </source>
</evidence>
<dbReference type="RefSeq" id="WP_012376042.1">
    <property type="nucleotide sequence ID" value="NC_010571.1"/>
</dbReference>
<protein>
    <submittedName>
        <fullName evidence="4">ASPIC/UnbV domain protein</fullName>
    </submittedName>
</protein>
<dbReference type="PANTHER" id="PTHR16026">
    <property type="entry name" value="CARTILAGE ACIDIC PROTEIN 1"/>
    <property type="match status" value="1"/>
</dbReference>
<dbReference type="InterPro" id="IPR028994">
    <property type="entry name" value="Integrin_alpha_N"/>
</dbReference>
<gene>
    <name evidence="4" type="ordered locus">Oter_3233</name>
</gene>
<dbReference type="EMBL" id="CP001032">
    <property type="protein sequence ID" value="ACB76513.1"/>
    <property type="molecule type" value="Genomic_DNA"/>
</dbReference>
<dbReference type="OrthoDB" id="174572at2"/>
<proteinExistence type="predicted"/>
<dbReference type="Proteomes" id="UP000007013">
    <property type="component" value="Chromosome"/>
</dbReference>
<evidence type="ECO:0000256" key="2">
    <source>
        <dbReference type="SAM" id="SignalP"/>
    </source>
</evidence>
<dbReference type="InterPro" id="IPR013517">
    <property type="entry name" value="FG-GAP"/>
</dbReference>
<organism evidence="4 5">
    <name type="scientific">Opitutus terrae (strain DSM 11246 / JCM 15787 / PB90-1)</name>
    <dbReference type="NCBI Taxonomy" id="452637"/>
    <lineage>
        <taxon>Bacteria</taxon>
        <taxon>Pseudomonadati</taxon>
        <taxon>Verrucomicrobiota</taxon>
        <taxon>Opitutia</taxon>
        <taxon>Opitutales</taxon>
        <taxon>Opitutaceae</taxon>
        <taxon>Opitutus</taxon>
    </lineage>
</organism>
<evidence type="ECO:0000256" key="1">
    <source>
        <dbReference type="ARBA" id="ARBA00022729"/>
    </source>
</evidence>
<feature type="chain" id="PRO_5002772681" evidence="2">
    <location>
        <begin position="26"/>
        <end position="1189"/>
    </location>
</feature>
<dbReference type="SUPFAM" id="SSF69318">
    <property type="entry name" value="Integrin alpha N-terminal domain"/>
    <property type="match status" value="2"/>
</dbReference>
<feature type="signal peptide" evidence="2">
    <location>
        <begin position="1"/>
        <end position="25"/>
    </location>
</feature>
<dbReference type="HOGENOM" id="CLU_281416_0_0_0"/>
<feature type="domain" description="ASPIC/UnbV" evidence="3">
    <location>
        <begin position="526"/>
        <end position="589"/>
    </location>
</feature>
<dbReference type="PANTHER" id="PTHR16026:SF0">
    <property type="entry name" value="CARTILAGE ACIDIC PROTEIN 1"/>
    <property type="match status" value="1"/>
</dbReference>
<keyword evidence="1 2" id="KW-0732">Signal</keyword>
<name>B1ZT59_OPITP</name>
<sequence>MPSPRFVCLIAVLLLLSAADGAASADLTRTPFASPSQRSGQSLFAPLSPTLTGLAVDNRYNDPRMWGSRYRPFMGGAMGSGVAVGDFDRDGKVDLYVSTKTQPGRLFRNLGGWKFEDVTDRAGVAEQVSTLDWLKGALSSDRESTWHQGAVFADVNNDGWLDLFVCRLGAPNLLYINHGDGTFSEEAELRGLAIVDGSVVGAFADYDRDGWLDVMILTNLLEGTEPLGRPDRLFRNTGKGFFVETTATAGVGAKTFGHAATWLDYDGDRWPDLYLSNDFSGADLFYHNNGDGTFTNVLDAVVPHTPYSSMGADTADINNDGHFDLLIADMATTSREKDRRGLAASRNDVLQTVTTERTAPQYMRSALLLNSGRGNFAEVACWAGVEATDWTWSPRFEDFDNDGWTDLHVTNGMVREANNTDLLAGMMRALSDMQRISVMKKAPPLNEPNLAFRNRHGEGFEPVTDEWGLGEVGVSFGSATADFDGDGDLDLVYLNYDGGLSVFRNDSIGPHALQVRLRGTTSNRDGVGAIVRIETGSGPQIRAMTVARGYASGSELVAHFGLGSDTRVDQLRIDWPSGITQVFDHLEAGYAYLITEAGTVAPAGAVSPPPLFQPGAETAGLVLNDASPLAIPDKEQWFIPFRTDRRGPGVVVSDLDGDGDDDVYLTATPGSPGRVLRRAANRLVEEPARGVAAGGVEEGPALFLDVDQNGTRDLLVTRASANTVAWPDAFRPVIYANDGTGNFTPTDWLPELSLNVGAVTAADIDGDGDLDLFLGGRSVPGRYPETPQSVLLRNDRGRFTDISGGSAGVGAVGLVKSALFCDVDLDGRPDLLFALEWDTVRYFHNDGSGHFSDRTAQAGFASGGRGWWNSIVTADLNGDGRPDFVAGNLGLNTTYEASAKHPATLFYGDFAQNGTKLIAEAVYDGDELYPLRPRADLAARLPFIPRRYPKNDDFARATMAAVFGDQIVAAAEVRRADNFSSGAFLSQPDGTYRFSPLPRIAQLGPIQGIVATDLDGDGLVDVCAVQNSDAAVPRFDGGLGIFLKGKGDGRLEALAPARSGVVVPGNARALVLLDAHGSGRPDLFITRHGGPTQLLTNQSVQPRWLTVRLQGSQANPDAVGARVELVYAHLPPAHYQITVGGGWFSQSAPGLFAAIPPGDSLVEAIVTWPDGHRSRHSSPPEQGPWILQR</sequence>
<evidence type="ECO:0000259" key="3">
    <source>
        <dbReference type="Pfam" id="PF07593"/>
    </source>
</evidence>
<dbReference type="InterPro" id="IPR027039">
    <property type="entry name" value="Crtac1"/>
</dbReference>
<dbReference type="STRING" id="452637.Oter_3233"/>